<reference evidence="6" key="1">
    <citation type="journal article" date="2019" name="Int. J. Syst. Evol. Microbiol.">
        <title>The Global Catalogue of Microorganisms (GCM) 10K type strain sequencing project: providing services to taxonomists for standard genome sequencing and annotation.</title>
        <authorList>
            <consortium name="The Broad Institute Genomics Platform"/>
            <consortium name="The Broad Institute Genome Sequencing Center for Infectious Disease"/>
            <person name="Wu L."/>
            <person name="Ma J."/>
        </authorList>
    </citation>
    <scope>NUCLEOTIDE SEQUENCE [LARGE SCALE GENOMIC DNA]</scope>
    <source>
        <strain evidence="6">CCTCC AB 2017081</strain>
    </source>
</reference>
<sequence length="977" mass="106957">MSGLFPDVRIADLIPGLEACVVGAVIVDVRQDGDRVIYVNPAFEQVTGLPAAAVLGQSSTLVLGGDHDPALRHAVETGQPVTTTVRRERADGAVLLNEVTLRSLRDAEGTTTHVLGFVQDVTASQRLAALLDRLPAPVLAFDIQWVTTFVNAAATSTAALAPIAAVGRHLLSAFPDVPSTPAFQAARRAMETGSAQQVTAFSHRLSRDLVTTVYPAADGVGVLLRDVTAERQALLELRASQERFQKIFQASPLAIVITRLSDGKFIDANPGFLHLTGYAFEDLIGITSLELWAHPADRATLLQKIREGHSIVDHHVTYRRRSGTISEATLAVVVVEIAGEQCIVSLMRDIEDEQRAQRRLEASERQARHSAEELQRTLNLSLDLITTTDVHGRFVRVNAASQRLLGYAPEAMIGRPYLEFVHPDDRDRSIEGAATLVATQELTTFQNRYVRRDGSVVWLDWTSVRLPDGLIHAIGRDVTERRATTEDLAFLAAIVRASTDAIIGLTLDGTVRSWNGGAELMYGHLAADMIGHKITEIVPPDLLDEEQQLLTRAARGEYTPAIETTRLSRTGIRIPVQLSIAPIFDSEGAVVGMSKIAQDISGRRESERQILQLNARLQRQLEHLTALREIEQAIASSLDRTVTLGVVLDNVRHQVMADAVTVLLLDPHALTLNYAGTRGFTASSPHGHAVRLGEEVAGRVALTRQPVVLDDLEGVAVTAEWRELLKREGLRAYAAVPLIARGRVLGVIEVLRHQPFGAAATWLEILQTLAGQAAIAVDNAQLFLDLERGNFELGLAYQETIEGWARALDLRDKETEGHSRRVTELTVELCRVLGVSSEDLVHVRRGALLHDIGKMGIADAILLKPGPLTDEEWAEMRKHPGYAVDLLTPIQFLRPALDIPHYHHEKWDGNGYPLGLKGHGIPLTARAFAVVDVYDALTNDRPYREAWSHEQALAYLEAQAGTQFDPDVVQAFLTLLG</sequence>
<dbReference type="PROSITE" id="PS50112">
    <property type="entry name" value="PAS"/>
    <property type="match status" value="4"/>
</dbReference>
<dbReference type="PANTHER" id="PTHR45228">
    <property type="entry name" value="CYCLIC DI-GMP PHOSPHODIESTERASE TM_0186-RELATED"/>
    <property type="match status" value="1"/>
</dbReference>
<dbReference type="InterPro" id="IPR052020">
    <property type="entry name" value="Cyclic_di-GMP/3'3'-cGAMP_PDE"/>
</dbReference>
<feature type="domain" description="PAC" evidence="3">
    <location>
        <begin position="81"/>
        <end position="133"/>
    </location>
</feature>
<dbReference type="InterPro" id="IPR000014">
    <property type="entry name" value="PAS"/>
</dbReference>
<feature type="domain" description="PAC" evidence="3">
    <location>
        <begin position="560"/>
        <end position="612"/>
    </location>
</feature>
<feature type="domain" description="HD-GYP" evidence="4">
    <location>
        <begin position="793"/>
        <end position="977"/>
    </location>
</feature>
<dbReference type="InterPro" id="IPR001610">
    <property type="entry name" value="PAC"/>
</dbReference>
<dbReference type="NCBIfam" id="TIGR00277">
    <property type="entry name" value="HDIG"/>
    <property type="match status" value="1"/>
</dbReference>
<accession>A0ABV7ZAV4</accession>
<keyword evidence="1" id="KW-0175">Coiled coil</keyword>
<dbReference type="Proteomes" id="UP001595803">
    <property type="component" value="Unassembled WGS sequence"/>
</dbReference>
<dbReference type="PANTHER" id="PTHR45228:SF1">
    <property type="entry name" value="CYCLIC DI-GMP PHOSPHODIESTERASE TM_0186"/>
    <property type="match status" value="1"/>
</dbReference>
<dbReference type="InterPro" id="IPR037522">
    <property type="entry name" value="HD_GYP_dom"/>
</dbReference>
<dbReference type="Pfam" id="PF01590">
    <property type="entry name" value="GAF"/>
    <property type="match status" value="1"/>
</dbReference>
<dbReference type="SMART" id="SM00471">
    <property type="entry name" value="HDc"/>
    <property type="match status" value="1"/>
</dbReference>
<name>A0ABV7ZAV4_9DEIO</name>
<dbReference type="SMART" id="SM00065">
    <property type="entry name" value="GAF"/>
    <property type="match status" value="1"/>
</dbReference>
<keyword evidence="6" id="KW-1185">Reference proteome</keyword>
<dbReference type="SMART" id="SM00086">
    <property type="entry name" value="PAC"/>
    <property type="match status" value="4"/>
</dbReference>
<dbReference type="Pfam" id="PF13188">
    <property type="entry name" value="PAS_8"/>
    <property type="match status" value="1"/>
</dbReference>
<evidence type="ECO:0000259" key="3">
    <source>
        <dbReference type="PROSITE" id="PS50113"/>
    </source>
</evidence>
<dbReference type="SUPFAM" id="SSF55785">
    <property type="entry name" value="PYP-like sensor domain (PAS domain)"/>
    <property type="match status" value="5"/>
</dbReference>
<organism evidence="5 6">
    <name type="scientific">Deinococcus rufus</name>
    <dbReference type="NCBI Taxonomy" id="2136097"/>
    <lineage>
        <taxon>Bacteria</taxon>
        <taxon>Thermotogati</taxon>
        <taxon>Deinococcota</taxon>
        <taxon>Deinococci</taxon>
        <taxon>Deinococcales</taxon>
        <taxon>Deinococcaceae</taxon>
        <taxon>Deinococcus</taxon>
    </lineage>
</organism>
<dbReference type="CDD" id="cd00077">
    <property type="entry name" value="HDc"/>
    <property type="match status" value="1"/>
</dbReference>
<evidence type="ECO:0000259" key="2">
    <source>
        <dbReference type="PROSITE" id="PS50112"/>
    </source>
</evidence>
<dbReference type="Pfam" id="PF13426">
    <property type="entry name" value="PAS_9"/>
    <property type="match status" value="1"/>
</dbReference>
<dbReference type="PROSITE" id="PS50113">
    <property type="entry name" value="PAC"/>
    <property type="match status" value="2"/>
</dbReference>
<evidence type="ECO:0000256" key="1">
    <source>
        <dbReference type="SAM" id="Coils"/>
    </source>
</evidence>
<dbReference type="SUPFAM" id="SSF109604">
    <property type="entry name" value="HD-domain/PDEase-like"/>
    <property type="match status" value="1"/>
</dbReference>
<evidence type="ECO:0000313" key="5">
    <source>
        <dbReference type="EMBL" id="MFC3834110.1"/>
    </source>
</evidence>
<dbReference type="InterPro" id="IPR013656">
    <property type="entry name" value="PAS_4"/>
</dbReference>
<dbReference type="Gene3D" id="3.30.450.40">
    <property type="match status" value="1"/>
</dbReference>
<dbReference type="NCBIfam" id="TIGR00229">
    <property type="entry name" value="sensory_box"/>
    <property type="match status" value="4"/>
</dbReference>
<dbReference type="PROSITE" id="PS51832">
    <property type="entry name" value="HD_GYP"/>
    <property type="match status" value="1"/>
</dbReference>
<dbReference type="SUPFAM" id="SSF55781">
    <property type="entry name" value="GAF domain-like"/>
    <property type="match status" value="1"/>
</dbReference>
<dbReference type="Gene3D" id="1.10.3210.10">
    <property type="entry name" value="Hypothetical protein af1432"/>
    <property type="match status" value="1"/>
</dbReference>
<evidence type="ECO:0000313" key="6">
    <source>
        <dbReference type="Proteomes" id="UP001595803"/>
    </source>
</evidence>
<feature type="coiled-coil region" evidence="1">
    <location>
        <begin position="343"/>
        <end position="373"/>
    </location>
</feature>
<dbReference type="CDD" id="cd00130">
    <property type="entry name" value="PAS"/>
    <property type="match status" value="4"/>
</dbReference>
<comment type="caution">
    <text evidence="5">The sequence shown here is derived from an EMBL/GenBank/DDBJ whole genome shotgun (WGS) entry which is preliminary data.</text>
</comment>
<dbReference type="RefSeq" id="WP_380102476.1">
    <property type="nucleotide sequence ID" value="NZ_JBHRZG010000022.1"/>
</dbReference>
<dbReference type="Pfam" id="PF08448">
    <property type="entry name" value="PAS_4"/>
    <property type="match status" value="3"/>
</dbReference>
<evidence type="ECO:0000259" key="4">
    <source>
        <dbReference type="PROSITE" id="PS51832"/>
    </source>
</evidence>
<dbReference type="InterPro" id="IPR003607">
    <property type="entry name" value="HD/PDEase_dom"/>
</dbReference>
<dbReference type="InterPro" id="IPR035965">
    <property type="entry name" value="PAS-like_dom_sf"/>
</dbReference>
<dbReference type="InterPro" id="IPR029016">
    <property type="entry name" value="GAF-like_dom_sf"/>
</dbReference>
<dbReference type="EMBL" id="JBHRZG010000022">
    <property type="protein sequence ID" value="MFC3834110.1"/>
    <property type="molecule type" value="Genomic_DNA"/>
</dbReference>
<gene>
    <name evidence="5" type="ORF">ACFOSB_14730</name>
</gene>
<feature type="domain" description="PAS" evidence="2">
    <location>
        <begin position="487"/>
        <end position="557"/>
    </location>
</feature>
<dbReference type="InterPro" id="IPR003018">
    <property type="entry name" value="GAF"/>
</dbReference>
<protein>
    <submittedName>
        <fullName evidence="5">PAS domain S-box protein</fullName>
    </submittedName>
</protein>
<feature type="domain" description="PAS" evidence="2">
    <location>
        <begin position="370"/>
        <end position="440"/>
    </location>
</feature>
<dbReference type="InterPro" id="IPR000700">
    <property type="entry name" value="PAS-assoc_C"/>
</dbReference>
<feature type="domain" description="PAS" evidence="2">
    <location>
        <begin position="26"/>
        <end position="58"/>
    </location>
</feature>
<dbReference type="Pfam" id="PF13487">
    <property type="entry name" value="HD_5"/>
    <property type="match status" value="1"/>
</dbReference>
<dbReference type="Gene3D" id="3.30.450.20">
    <property type="entry name" value="PAS domain"/>
    <property type="match status" value="5"/>
</dbReference>
<feature type="domain" description="PAS" evidence="2">
    <location>
        <begin position="240"/>
        <end position="307"/>
    </location>
</feature>
<dbReference type="InterPro" id="IPR006675">
    <property type="entry name" value="HDIG_dom"/>
</dbReference>
<proteinExistence type="predicted"/>
<dbReference type="SMART" id="SM00091">
    <property type="entry name" value="PAS"/>
    <property type="match status" value="5"/>
</dbReference>